<dbReference type="Proteomes" id="UP000681967">
    <property type="component" value="Unassembled WGS sequence"/>
</dbReference>
<dbReference type="AlphaFoldDB" id="A0A8S2T8R2"/>
<evidence type="ECO:0000313" key="3">
    <source>
        <dbReference type="Proteomes" id="UP000681720"/>
    </source>
</evidence>
<reference evidence="1" key="1">
    <citation type="submission" date="2021-02" db="EMBL/GenBank/DDBJ databases">
        <authorList>
            <person name="Nowell W R."/>
        </authorList>
    </citation>
    <scope>NUCLEOTIDE SEQUENCE</scope>
</reference>
<gene>
    <name evidence="2" type="ORF">BYL167_LOCUS79365</name>
    <name evidence="1" type="ORF">GIL414_LOCUS24668</name>
</gene>
<proteinExistence type="predicted"/>
<dbReference type="Proteomes" id="UP000681720">
    <property type="component" value="Unassembled WGS sequence"/>
</dbReference>
<dbReference type="EMBL" id="CAJOBH010293327">
    <property type="protein sequence ID" value="CAF5183742.1"/>
    <property type="molecule type" value="Genomic_DNA"/>
</dbReference>
<accession>A0A8S2T8R2</accession>
<comment type="caution">
    <text evidence="1">The sequence shown here is derived from an EMBL/GenBank/DDBJ whole genome shotgun (WGS) entry which is preliminary data.</text>
</comment>
<protein>
    <submittedName>
        <fullName evidence="1">Uncharacterized protein</fullName>
    </submittedName>
</protein>
<dbReference type="EMBL" id="CAJOBJ010031130">
    <property type="protein sequence ID" value="CAF4273784.1"/>
    <property type="molecule type" value="Genomic_DNA"/>
</dbReference>
<name>A0A8S2T8R2_9BILA</name>
<evidence type="ECO:0000313" key="1">
    <source>
        <dbReference type="EMBL" id="CAF4273784.1"/>
    </source>
</evidence>
<sequence>PYIGNVFLLVDTSNNAGV</sequence>
<feature type="non-terminal residue" evidence="1">
    <location>
        <position position="1"/>
    </location>
</feature>
<evidence type="ECO:0000313" key="2">
    <source>
        <dbReference type="EMBL" id="CAF5183742.1"/>
    </source>
</evidence>
<organism evidence="1 3">
    <name type="scientific">Rotaria magnacalcarata</name>
    <dbReference type="NCBI Taxonomy" id="392030"/>
    <lineage>
        <taxon>Eukaryota</taxon>
        <taxon>Metazoa</taxon>
        <taxon>Spiralia</taxon>
        <taxon>Gnathifera</taxon>
        <taxon>Rotifera</taxon>
        <taxon>Eurotatoria</taxon>
        <taxon>Bdelloidea</taxon>
        <taxon>Philodinida</taxon>
        <taxon>Philodinidae</taxon>
        <taxon>Rotaria</taxon>
    </lineage>
</organism>